<dbReference type="AlphaFoldDB" id="A0A9P6NEM6"/>
<reference evidence="1" key="1">
    <citation type="submission" date="2013-11" db="EMBL/GenBank/DDBJ databases">
        <title>Genome sequence of the fusiform rust pathogen reveals effectors for host alternation and coevolution with pine.</title>
        <authorList>
            <consortium name="DOE Joint Genome Institute"/>
            <person name="Smith K."/>
            <person name="Pendleton A."/>
            <person name="Kubisiak T."/>
            <person name="Anderson C."/>
            <person name="Salamov A."/>
            <person name="Aerts A."/>
            <person name="Riley R."/>
            <person name="Clum A."/>
            <person name="Lindquist E."/>
            <person name="Ence D."/>
            <person name="Campbell M."/>
            <person name="Kronenberg Z."/>
            <person name="Feau N."/>
            <person name="Dhillon B."/>
            <person name="Hamelin R."/>
            <person name="Burleigh J."/>
            <person name="Smith J."/>
            <person name="Yandell M."/>
            <person name="Nelson C."/>
            <person name="Grigoriev I."/>
            <person name="Davis J."/>
        </authorList>
    </citation>
    <scope>NUCLEOTIDE SEQUENCE</scope>
    <source>
        <strain evidence="1">G11</strain>
    </source>
</reference>
<keyword evidence="2" id="KW-1185">Reference proteome</keyword>
<gene>
    <name evidence="1" type="ORF">CROQUDRAFT_24226</name>
</gene>
<feature type="non-terminal residue" evidence="1">
    <location>
        <position position="51"/>
    </location>
</feature>
<accession>A0A9P6NEM6</accession>
<feature type="non-terminal residue" evidence="1">
    <location>
        <position position="1"/>
    </location>
</feature>
<dbReference type="EMBL" id="MU167352">
    <property type="protein sequence ID" value="KAG0142325.1"/>
    <property type="molecule type" value="Genomic_DNA"/>
</dbReference>
<dbReference type="Proteomes" id="UP000886653">
    <property type="component" value="Unassembled WGS sequence"/>
</dbReference>
<sequence length="51" mass="5754">FPLVIDSVPIDHDPETDHTTRTLTEQDPIPANLIRSIRWLSKPLKFGSDNG</sequence>
<organism evidence="1 2">
    <name type="scientific">Cronartium quercuum f. sp. fusiforme G11</name>
    <dbReference type="NCBI Taxonomy" id="708437"/>
    <lineage>
        <taxon>Eukaryota</taxon>
        <taxon>Fungi</taxon>
        <taxon>Dikarya</taxon>
        <taxon>Basidiomycota</taxon>
        <taxon>Pucciniomycotina</taxon>
        <taxon>Pucciniomycetes</taxon>
        <taxon>Pucciniales</taxon>
        <taxon>Coleosporiaceae</taxon>
        <taxon>Cronartium</taxon>
    </lineage>
</organism>
<protein>
    <submittedName>
        <fullName evidence="1">Uncharacterized protein</fullName>
    </submittedName>
</protein>
<proteinExistence type="predicted"/>
<comment type="caution">
    <text evidence="1">The sequence shown here is derived from an EMBL/GenBank/DDBJ whole genome shotgun (WGS) entry which is preliminary data.</text>
</comment>
<evidence type="ECO:0000313" key="1">
    <source>
        <dbReference type="EMBL" id="KAG0142325.1"/>
    </source>
</evidence>
<evidence type="ECO:0000313" key="2">
    <source>
        <dbReference type="Proteomes" id="UP000886653"/>
    </source>
</evidence>
<name>A0A9P6NEM6_9BASI</name>